<dbReference type="Proteomes" id="UP000001357">
    <property type="component" value="Unassembled WGS sequence"/>
</dbReference>
<feature type="region of interest" description="Disordered" evidence="6">
    <location>
        <begin position="528"/>
        <end position="552"/>
    </location>
</feature>
<gene>
    <name evidence="8" type="ORF">MONBRDRAFT_23046</name>
</gene>
<evidence type="ECO:0000256" key="6">
    <source>
        <dbReference type="SAM" id="MobiDB-lite"/>
    </source>
</evidence>
<dbReference type="SUPFAM" id="SSF51695">
    <property type="entry name" value="PLC-like phosphodiesterases"/>
    <property type="match status" value="1"/>
</dbReference>
<dbReference type="SMART" id="SM00149">
    <property type="entry name" value="PLCYc"/>
    <property type="match status" value="1"/>
</dbReference>
<keyword evidence="9" id="KW-1185">Reference proteome</keyword>
<evidence type="ECO:0000256" key="1">
    <source>
        <dbReference type="ARBA" id="ARBA00012368"/>
    </source>
</evidence>
<dbReference type="EMBL" id="CH991544">
    <property type="protein sequence ID" value="EDQ91840.1"/>
    <property type="molecule type" value="Genomic_DNA"/>
</dbReference>
<evidence type="ECO:0000313" key="9">
    <source>
        <dbReference type="Proteomes" id="UP000001357"/>
    </source>
</evidence>
<name>A9USU9_MONBE</name>
<feature type="compositionally biased region" description="Polar residues" evidence="6">
    <location>
        <begin position="1714"/>
        <end position="1733"/>
    </location>
</feature>
<dbReference type="GO" id="GO:0051209">
    <property type="term" value="P:release of sequestered calcium ion into cytosol"/>
    <property type="evidence" value="ECO:0000318"/>
    <property type="project" value="GO_Central"/>
</dbReference>
<keyword evidence="3 5" id="KW-0442">Lipid degradation</keyword>
<feature type="compositionally biased region" description="Polar residues" evidence="6">
    <location>
        <begin position="538"/>
        <end position="552"/>
    </location>
</feature>
<dbReference type="PANTHER" id="PTHR10336">
    <property type="entry name" value="PHOSPHOINOSITIDE-SPECIFIC PHOSPHOLIPASE C FAMILY PROTEIN"/>
    <property type="match status" value="1"/>
</dbReference>
<feature type="compositionally biased region" description="Polar residues" evidence="6">
    <location>
        <begin position="1804"/>
        <end position="1817"/>
    </location>
</feature>
<feature type="compositionally biased region" description="Polar residues" evidence="6">
    <location>
        <begin position="666"/>
        <end position="685"/>
    </location>
</feature>
<feature type="region of interest" description="Disordered" evidence="6">
    <location>
        <begin position="1756"/>
        <end position="1846"/>
    </location>
</feature>
<dbReference type="SMART" id="SM00148">
    <property type="entry name" value="PLCXc"/>
    <property type="match status" value="1"/>
</dbReference>
<feature type="compositionally biased region" description="Polar residues" evidence="6">
    <location>
        <begin position="1679"/>
        <end position="1691"/>
    </location>
</feature>
<evidence type="ECO:0000259" key="7">
    <source>
        <dbReference type="PROSITE" id="PS50008"/>
    </source>
</evidence>
<dbReference type="Gene3D" id="2.60.40.150">
    <property type="entry name" value="C2 domain"/>
    <property type="match status" value="1"/>
</dbReference>
<feature type="compositionally biased region" description="Low complexity" evidence="6">
    <location>
        <begin position="1403"/>
        <end position="1413"/>
    </location>
</feature>
<evidence type="ECO:0000256" key="2">
    <source>
        <dbReference type="ARBA" id="ARBA00022801"/>
    </source>
</evidence>
<feature type="compositionally biased region" description="Acidic residues" evidence="6">
    <location>
        <begin position="1427"/>
        <end position="1440"/>
    </location>
</feature>
<evidence type="ECO:0000256" key="3">
    <source>
        <dbReference type="ARBA" id="ARBA00022963"/>
    </source>
</evidence>
<reference evidence="8 9" key="1">
    <citation type="journal article" date="2008" name="Nature">
        <title>The genome of the choanoflagellate Monosiga brevicollis and the origin of metazoans.</title>
        <authorList>
            <consortium name="JGI Sequencing"/>
            <person name="King N."/>
            <person name="Westbrook M.J."/>
            <person name="Young S.L."/>
            <person name="Kuo A."/>
            <person name="Abedin M."/>
            <person name="Chapman J."/>
            <person name="Fairclough S."/>
            <person name="Hellsten U."/>
            <person name="Isogai Y."/>
            <person name="Letunic I."/>
            <person name="Marr M."/>
            <person name="Pincus D."/>
            <person name="Putnam N."/>
            <person name="Rokas A."/>
            <person name="Wright K.J."/>
            <person name="Zuzow R."/>
            <person name="Dirks W."/>
            <person name="Good M."/>
            <person name="Goodstein D."/>
            <person name="Lemons D."/>
            <person name="Li W."/>
            <person name="Lyons J.B."/>
            <person name="Morris A."/>
            <person name="Nichols S."/>
            <person name="Richter D.J."/>
            <person name="Salamov A."/>
            <person name="Bork P."/>
            <person name="Lim W.A."/>
            <person name="Manning G."/>
            <person name="Miller W.T."/>
            <person name="McGinnis W."/>
            <person name="Shapiro H."/>
            <person name="Tjian R."/>
            <person name="Grigoriev I.V."/>
            <person name="Rokhsar D."/>
        </authorList>
    </citation>
    <scope>NUCLEOTIDE SEQUENCE [LARGE SCALE GENOMIC DNA]</scope>
    <source>
        <strain evidence="9">MX1 / ATCC 50154</strain>
    </source>
</reference>
<feature type="region of interest" description="Disordered" evidence="6">
    <location>
        <begin position="1634"/>
        <end position="1733"/>
    </location>
</feature>
<evidence type="ECO:0000313" key="8">
    <source>
        <dbReference type="EMBL" id="EDQ91840.1"/>
    </source>
</evidence>
<dbReference type="InterPro" id="IPR001711">
    <property type="entry name" value="PLipase_C_Pinositol-sp_Y"/>
</dbReference>
<sequence>MVGSGPSLSRSWTPITLQDFMEEEQGVTLSLEQSLGLLDQAEPDSTRAARGELSFLGFVRIMRRPEFSSIIDRSHQVVSQDMTQPWHHYWISSSHNTYVVNQQLDCWDGEDGEPEVTHAFTTPLGVHTLTTRVKFKHVVEAIRDSAFKRSEYPVILSLEDHCSLPQQAKIAQYFKDILGDLLLDRFLDLDSPSTVPSPEQLKRKILLKHKKLGLSQAEKETLVQLHDLPTPDVLLDDPLKDDDEEAERIRNATREEISDMFLRDVEQDVADVRMFGHVERVEMEVRTSPRGFSRRVSHMLGHWSGRLGSATFLTEPKIAGDDGVAHVNHLVTPVDHEVDRSLQPGFYESVEDGWSTDEEAAEPGPSNASATNRFKRHQNAPGDASSPIMLPNDTQPSDNLASLRRASAPGPALPSRLGVARASHSSGENIVHFPASNNIRRSRRGSSSRGTARRLSQTLARRSYRLAMHRQASTTQTQRQSLLHTGLPLPPMESTESVPAQGVASALGLQKGGGSRRPILGELGAERTSYDEAMSDKASPSSLNPSDAASPTRSRCMSFQLSEAEADGGYIQIGSDASDSPWATDDEVPPSAISATFRDIRAQNGAGAVARRRTLGSTKRMRAIQAANAAGAVHNRPARDAFDAQHHQGQRRSRLGSGLARHERQGSSNEESTRGHLSSHTSYSGSHDAPPACAEAWMSASASATDQPAQASTRSHRSGASDSGSMGRGPRHRRSVQSDEPQRSRTGSFSLMMSRIFKRVRSQTPSQATLNLDLRNHFLTDGIAAKHAHCYQTVEELARFGHKQPNVHPSLSNLIIYTRAVKFSVFATRRRRLSQSRRRRPRLEQDVVVAPDAHANVEVALYPHEMCSFEESQAFRLTVLRFNKLLEHHLWKCSRVYPAGRRIDSSNFNPLIPWSAGCQMLAMNWQHRDVFQRLYHNFFSRLNGGCGFVLKPIWMRDPQTLDRQLNSEVSQSRQIGLTVMSALNLPMVDAGYSVEVQLFSASQSQATGSFSTLKVYGQAPNADEAVSPVWMQSTEFTVDRPAVAMLCFRVVCTREVVDEMGNKTLEDVSYETCFPVAELLQGYRTISFDPILDRLTGDETTMRSRTGSRRRTSRPATAGTSPAQRPRRISNDYGGFAPDGEVGSVGAGLDDQRVRLGTDTLPCSNDHEGEDATDDDEDEGPWMASDGLDGAGQSAHVSSNPCTGVPGPNGLPFQLNLHINIEEGITDKAAKLFGPYHRWLEQATNKSGPGDPLSRRRRTRRGSHSSLAVSHDSGGSCGAGDAALRPPCFISLSQFIEVFNAHRGRPALLRIEPGDRLEDVVSKTLLSTNAVENAGQFFLAHAADYARLPASRVGARASVADAFVLQDIRAVGQLSGQVDTAARPCWLVRVDVEDGAGDVANCSMRSARSSPSRTSRRSSTRGMPGEVDMEEGEEEEEEAELQSRAPSCRSQLSPLCGEESSPLARANSAISDYMRFVPGGTSGVPLDAEADSEDGPRQSVWQRIRDRLSKRASKSGEEVSEFSLLRVTAGHIIILRVDDLSVMETLSLLHLENLELDSSLPLVRLDFKGIKLRLTTSSGIHGQLIANTIAYELLRLNHAPGPDAALAVHYEVPERDELDDGSLYDAYSSGMSLRSREGTPLSMGDALGGDDGSEQTGVSASARRVSPLAPREPVHPGQASPSPEVQPSRTLYQPMAVRPGEQQPPRPPRMVALSTGSETHSRSGRSNYDNVELPSTSGYDNIVHMLDTFNGNSDVSFSPVPVQPRPLQVTPAPDDSPSRSPQVFLTTSSHPRSRNRTPLGGSLRPTSQGPLSRTSSPLRGDSPAPSTAAARMSLPTLSAQPEKQAVRNLRPSDALLYQRAESLDLVRLASLSEMPLSRKKAMVTAVDALSREQTQGLEAMHDMVAECIRRIAAAKVKVPHVLPVLRTNLHETLKELRYVTSLYKLMVQSRQSKQAQRQMQATHRDCVTRLKLQLDKLKAAQQQCPRSAIVAVLVVDE</sequence>
<dbReference type="eggNOG" id="KOG0169">
    <property type="taxonomic scope" value="Eukaryota"/>
</dbReference>
<dbReference type="EC" id="3.1.4.11" evidence="1 5"/>
<dbReference type="GO" id="GO:0016042">
    <property type="term" value="P:lipid catabolic process"/>
    <property type="evidence" value="ECO:0007669"/>
    <property type="project" value="UniProtKB-KW"/>
</dbReference>
<feature type="compositionally biased region" description="Acidic residues" evidence="6">
    <location>
        <begin position="1168"/>
        <end position="1180"/>
    </location>
</feature>
<dbReference type="GO" id="GO:0046488">
    <property type="term" value="P:phosphatidylinositol metabolic process"/>
    <property type="evidence" value="ECO:0000318"/>
    <property type="project" value="GO_Central"/>
</dbReference>
<evidence type="ECO:0000256" key="5">
    <source>
        <dbReference type="RuleBase" id="RU361133"/>
    </source>
</evidence>
<comment type="catalytic activity">
    <reaction evidence="5">
        <text>a 1,2-diacyl-sn-glycero-3-phospho-(1D-myo-inositol-4,5-bisphosphate) + H2O = 1D-myo-inositol 1,4,5-trisphosphate + a 1,2-diacyl-sn-glycerol + H(+)</text>
        <dbReference type="Rhea" id="RHEA:33179"/>
        <dbReference type="ChEBI" id="CHEBI:15377"/>
        <dbReference type="ChEBI" id="CHEBI:15378"/>
        <dbReference type="ChEBI" id="CHEBI:17815"/>
        <dbReference type="ChEBI" id="CHEBI:58456"/>
        <dbReference type="ChEBI" id="CHEBI:203600"/>
        <dbReference type="EC" id="3.1.4.11"/>
    </reaction>
</comment>
<dbReference type="GO" id="GO:0048015">
    <property type="term" value="P:phosphatidylinositol-mediated signaling"/>
    <property type="evidence" value="ECO:0000318"/>
    <property type="project" value="GO_Central"/>
</dbReference>
<dbReference type="InParanoid" id="A9USU9"/>
<accession>A9USU9</accession>
<feature type="compositionally biased region" description="Low complexity" evidence="6">
    <location>
        <begin position="447"/>
        <end position="456"/>
    </location>
</feature>
<dbReference type="PRINTS" id="PR00390">
    <property type="entry name" value="PHPHLIPASEC"/>
</dbReference>
<dbReference type="Gene3D" id="3.20.20.190">
    <property type="entry name" value="Phosphatidylinositol (PI) phosphodiesterase"/>
    <property type="match status" value="3"/>
</dbReference>
<dbReference type="PROSITE" id="PS50008">
    <property type="entry name" value="PIPLC_Y_DOMAIN"/>
    <property type="match status" value="1"/>
</dbReference>
<dbReference type="Gene3D" id="1.10.238.10">
    <property type="entry name" value="EF-hand"/>
    <property type="match status" value="1"/>
</dbReference>
<feature type="region of interest" description="Disordered" evidence="6">
    <location>
        <begin position="1401"/>
        <end position="1460"/>
    </location>
</feature>
<dbReference type="PROSITE" id="PS50007">
    <property type="entry name" value="PIPLC_X_DOMAIN"/>
    <property type="match status" value="2"/>
</dbReference>
<feature type="region of interest" description="Disordered" evidence="6">
    <location>
        <begin position="642"/>
        <end position="751"/>
    </location>
</feature>
<dbReference type="InterPro" id="IPR035892">
    <property type="entry name" value="C2_domain_sf"/>
</dbReference>
<organism evidence="8 9">
    <name type="scientific">Monosiga brevicollis</name>
    <name type="common">Choanoflagellate</name>
    <dbReference type="NCBI Taxonomy" id="81824"/>
    <lineage>
        <taxon>Eukaryota</taxon>
        <taxon>Choanoflagellata</taxon>
        <taxon>Craspedida</taxon>
        <taxon>Salpingoecidae</taxon>
        <taxon>Monosiga</taxon>
    </lineage>
</organism>
<feature type="region of interest" description="Disordered" evidence="6">
    <location>
        <begin position="1097"/>
        <end position="1198"/>
    </location>
</feature>
<dbReference type="InterPro" id="IPR000909">
    <property type="entry name" value="PLipase_C_PInositol-sp_X_dom"/>
</dbReference>
<keyword evidence="4 5" id="KW-0443">Lipid metabolism</keyword>
<dbReference type="RefSeq" id="XP_001743126.1">
    <property type="nucleotide sequence ID" value="XM_001743074.1"/>
</dbReference>
<dbReference type="PANTHER" id="PTHR10336:SF36">
    <property type="entry name" value="1-PHOSPHATIDYLINOSITOL 4,5-BISPHOSPHATE PHOSPHODIESTERASE BETA-4"/>
    <property type="match status" value="1"/>
</dbReference>
<dbReference type="STRING" id="81824.A9USU9"/>
<feature type="region of interest" description="Disordered" evidence="6">
    <location>
        <begin position="1242"/>
        <end position="1277"/>
    </location>
</feature>
<dbReference type="Pfam" id="PF00388">
    <property type="entry name" value="PI-PLC-X"/>
    <property type="match status" value="1"/>
</dbReference>
<feature type="compositionally biased region" description="Polar residues" evidence="6">
    <location>
        <begin position="1778"/>
        <end position="1790"/>
    </location>
</feature>
<feature type="region of interest" description="Disordered" evidence="6">
    <location>
        <begin position="354"/>
        <end position="502"/>
    </location>
</feature>
<dbReference type="KEGG" id="mbr:MONBRDRAFT_23046"/>
<feature type="compositionally biased region" description="Polar residues" evidence="6">
    <location>
        <begin position="1444"/>
        <end position="1453"/>
    </location>
</feature>
<evidence type="ECO:0000256" key="4">
    <source>
        <dbReference type="ARBA" id="ARBA00023098"/>
    </source>
</evidence>
<dbReference type="GeneID" id="5888378"/>
<proteinExistence type="predicted"/>
<protein>
    <recommendedName>
        <fullName evidence="1 5">Phosphoinositide phospholipase C</fullName>
        <ecNumber evidence="1 5">3.1.4.11</ecNumber>
    </recommendedName>
</protein>
<dbReference type="Pfam" id="PF00387">
    <property type="entry name" value="PI-PLC-Y"/>
    <property type="match status" value="1"/>
</dbReference>
<dbReference type="GO" id="GO:0004435">
    <property type="term" value="F:phosphatidylinositol-4,5-bisphosphate phospholipase C activity"/>
    <property type="evidence" value="ECO:0000318"/>
    <property type="project" value="GO_Central"/>
</dbReference>
<feature type="compositionally biased region" description="Low complexity" evidence="6">
    <location>
        <begin position="469"/>
        <end position="485"/>
    </location>
</feature>
<feature type="compositionally biased region" description="Polar residues" evidence="6">
    <location>
        <begin position="700"/>
        <end position="724"/>
    </location>
</feature>
<dbReference type="InterPro" id="IPR017946">
    <property type="entry name" value="PLC-like_Pdiesterase_TIM-brl"/>
</dbReference>
<dbReference type="InterPro" id="IPR001192">
    <property type="entry name" value="PI-PLC_fam"/>
</dbReference>
<keyword evidence="2 5" id="KW-0378">Hydrolase</keyword>
<feature type="domain" description="PI-PLC Y-box" evidence="7">
    <location>
        <begin position="811"/>
        <end position="956"/>
    </location>
</feature>